<evidence type="ECO:0000256" key="3">
    <source>
        <dbReference type="ARBA" id="ARBA00022833"/>
    </source>
</evidence>
<organism evidence="7 8">
    <name type="scientific">Populus deltoides</name>
    <name type="common">Eastern poplar</name>
    <name type="synonym">Eastern cottonwood</name>
    <dbReference type="NCBI Taxonomy" id="3696"/>
    <lineage>
        <taxon>Eukaryota</taxon>
        <taxon>Viridiplantae</taxon>
        <taxon>Streptophyta</taxon>
        <taxon>Embryophyta</taxon>
        <taxon>Tracheophyta</taxon>
        <taxon>Spermatophyta</taxon>
        <taxon>Magnoliopsida</taxon>
        <taxon>eudicotyledons</taxon>
        <taxon>Gunneridae</taxon>
        <taxon>Pentapetalae</taxon>
        <taxon>rosids</taxon>
        <taxon>fabids</taxon>
        <taxon>Malpighiales</taxon>
        <taxon>Salicaceae</taxon>
        <taxon>Saliceae</taxon>
        <taxon>Populus</taxon>
    </lineage>
</organism>
<reference evidence="7" key="1">
    <citation type="journal article" date="2021" name="J. Hered.">
        <title>Genome Assembly of Salicaceae Populus deltoides (Eastern Cottonwood) I-69 Based on Nanopore Sequencing and Hi-C Technologies.</title>
        <authorList>
            <person name="Bai S."/>
            <person name="Wu H."/>
            <person name="Zhang J."/>
            <person name="Pan Z."/>
            <person name="Zhao W."/>
            <person name="Li Z."/>
            <person name="Tong C."/>
        </authorList>
    </citation>
    <scope>NUCLEOTIDE SEQUENCE</scope>
    <source>
        <tissue evidence="7">Leaf</tissue>
    </source>
</reference>
<dbReference type="SMART" id="SM00575">
    <property type="entry name" value="ZnF_PMZ"/>
    <property type="match status" value="1"/>
</dbReference>
<dbReference type="GO" id="GO:0008270">
    <property type="term" value="F:zinc ion binding"/>
    <property type="evidence" value="ECO:0007669"/>
    <property type="project" value="UniProtKB-KW"/>
</dbReference>
<proteinExistence type="predicted"/>
<dbReference type="InterPro" id="IPR006564">
    <property type="entry name" value="Znf_PMZ"/>
</dbReference>
<feature type="domain" description="SWIM-type" evidence="6">
    <location>
        <begin position="317"/>
        <end position="349"/>
    </location>
</feature>
<protein>
    <recommendedName>
        <fullName evidence="6">SWIM-type domain-containing protein</fullName>
    </recommendedName>
</protein>
<evidence type="ECO:0000256" key="2">
    <source>
        <dbReference type="ARBA" id="ARBA00022771"/>
    </source>
</evidence>
<evidence type="ECO:0000313" key="7">
    <source>
        <dbReference type="EMBL" id="KAH8507118.1"/>
    </source>
</evidence>
<dbReference type="EMBL" id="JACEGQ020000005">
    <property type="protein sequence ID" value="KAH8507118.1"/>
    <property type="molecule type" value="Genomic_DNA"/>
</dbReference>
<dbReference type="SMART" id="SM00666">
    <property type="entry name" value="PB1"/>
    <property type="match status" value="1"/>
</dbReference>
<keyword evidence="8" id="KW-1185">Reference proteome</keyword>
<dbReference type="SUPFAM" id="SSF54277">
    <property type="entry name" value="CAD &amp; PB1 domains"/>
    <property type="match status" value="1"/>
</dbReference>
<dbReference type="PANTHER" id="PTHR31973:SF117">
    <property type="entry name" value="F10A16.15 PROTEIN"/>
    <property type="match status" value="1"/>
</dbReference>
<dbReference type="InterPro" id="IPR007527">
    <property type="entry name" value="Znf_SWIM"/>
</dbReference>
<dbReference type="InterPro" id="IPR004332">
    <property type="entry name" value="Transposase_MuDR"/>
</dbReference>
<dbReference type="PROSITE" id="PS50966">
    <property type="entry name" value="ZF_SWIM"/>
    <property type="match status" value="1"/>
</dbReference>
<feature type="region of interest" description="Disordered" evidence="5">
    <location>
        <begin position="387"/>
        <end position="411"/>
    </location>
</feature>
<dbReference type="Gene3D" id="3.10.20.90">
    <property type="entry name" value="Phosphatidylinositol 3-kinase Catalytic Subunit, Chain A, domain 1"/>
    <property type="match status" value="1"/>
</dbReference>
<gene>
    <name evidence="7" type="ORF">H0E87_009577</name>
</gene>
<dbReference type="Proteomes" id="UP000807159">
    <property type="component" value="Chromosome 5"/>
</dbReference>
<keyword evidence="1" id="KW-0479">Metal-binding</keyword>
<evidence type="ECO:0000259" key="6">
    <source>
        <dbReference type="PROSITE" id="PS50966"/>
    </source>
</evidence>
<evidence type="ECO:0000256" key="5">
    <source>
        <dbReference type="SAM" id="MobiDB-lite"/>
    </source>
</evidence>
<evidence type="ECO:0000256" key="4">
    <source>
        <dbReference type="PROSITE-ProRule" id="PRU00325"/>
    </source>
</evidence>
<keyword evidence="2 4" id="KW-0863">Zinc-finger</keyword>
<dbReference type="Pfam" id="PF00564">
    <property type="entry name" value="PB1"/>
    <property type="match status" value="1"/>
</dbReference>
<dbReference type="InterPro" id="IPR000270">
    <property type="entry name" value="PB1_dom"/>
</dbReference>
<sequence length="440" mass="49609">MAEMKIIAICQLGGEFETDKDGTLSYTGGDAHAIDIDDKIKFNDFKLEVAEMFSCNVDTMSLKYFLPGNKKTLITISNDKDLNRMIKFHGDSFTVDIYVILEDNFLPGVSNLPASRSSRTTLSEEEPPIDAPLAVLEDITQPDNSLSAPLDLDVVDDTNNVDVHIEDPQIDPLEISPILPLLASNDEKHAKGAQQWQNTITGVGQRFRSVHEFRESLRKYAIAHQFAFRYKKNDSHRVTVKCKAEDAHELPITQMVDVIRGKIMELIYTRRADSNQWLTRLTPSSEEKLEKETLKVHSLQVLLSAGSTFEVRGESVEVVDIDRWDCSCKEWQLTGFPCCHALAVIGCIGRCPYDYCSRYFTTESYRLTYSESVHPVTNVDMPVEKDSSQVVVTVTPPPTRRPPGRPTTKKYGQKDVVKRQLQCSRCKGLGHNKSTCKELL</sequence>
<feature type="compositionally biased region" description="Pro residues" evidence="5">
    <location>
        <begin position="395"/>
        <end position="405"/>
    </location>
</feature>
<dbReference type="AlphaFoldDB" id="A0A8T2YPH9"/>
<comment type="caution">
    <text evidence="7">The sequence shown here is derived from an EMBL/GenBank/DDBJ whole genome shotgun (WGS) entry which is preliminary data.</text>
</comment>
<dbReference type="Pfam" id="PF03108">
    <property type="entry name" value="DBD_Tnp_Mut"/>
    <property type="match status" value="1"/>
</dbReference>
<dbReference type="PANTHER" id="PTHR31973">
    <property type="entry name" value="POLYPROTEIN, PUTATIVE-RELATED"/>
    <property type="match status" value="1"/>
</dbReference>
<evidence type="ECO:0000256" key="1">
    <source>
        <dbReference type="ARBA" id="ARBA00022723"/>
    </source>
</evidence>
<accession>A0A8T2YPH9</accession>
<keyword evidence="3" id="KW-0862">Zinc</keyword>
<name>A0A8T2YPH9_POPDE</name>
<dbReference type="Pfam" id="PF04434">
    <property type="entry name" value="SWIM"/>
    <property type="match status" value="1"/>
</dbReference>
<evidence type="ECO:0000313" key="8">
    <source>
        <dbReference type="Proteomes" id="UP000807159"/>
    </source>
</evidence>